<evidence type="ECO:0000256" key="1">
    <source>
        <dbReference type="SAM" id="MobiDB-lite"/>
    </source>
</evidence>
<evidence type="ECO:0000313" key="2">
    <source>
        <dbReference type="EMBL" id="KAF9784094.1"/>
    </source>
</evidence>
<dbReference type="AlphaFoldDB" id="A0A9P6L6D0"/>
<dbReference type="EMBL" id="WIUZ02000009">
    <property type="protein sequence ID" value="KAF9784094.1"/>
    <property type="molecule type" value="Genomic_DNA"/>
</dbReference>
<feature type="region of interest" description="Disordered" evidence="1">
    <location>
        <begin position="156"/>
        <end position="177"/>
    </location>
</feature>
<proteinExistence type="predicted"/>
<dbReference type="OrthoDB" id="10401014at2759"/>
<feature type="compositionally biased region" description="Polar residues" evidence="1">
    <location>
        <begin position="159"/>
        <end position="171"/>
    </location>
</feature>
<organism evidence="2 3">
    <name type="scientific">Thelephora terrestris</name>
    <dbReference type="NCBI Taxonomy" id="56493"/>
    <lineage>
        <taxon>Eukaryota</taxon>
        <taxon>Fungi</taxon>
        <taxon>Dikarya</taxon>
        <taxon>Basidiomycota</taxon>
        <taxon>Agaricomycotina</taxon>
        <taxon>Agaricomycetes</taxon>
        <taxon>Thelephorales</taxon>
        <taxon>Thelephoraceae</taxon>
        <taxon>Thelephora</taxon>
    </lineage>
</organism>
<dbReference type="Proteomes" id="UP000736335">
    <property type="component" value="Unassembled WGS sequence"/>
</dbReference>
<comment type="caution">
    <text evidence="2">The sequence shown here is derived from an EMBL/GenBank/DDBJ whole genome shotgun (WGS) entry which is preliminary data.</text>
</comment>
<reference evidence="2" key="1">
    <citation type="journal article" date="2020" name="Nat. Commun.">
        <title>Large-scale genome sequencing of mycorrhizal fungi provides insights into the early evolution of symbiotic traits.</title>
        <authorList>
            <person name="Miyauchi S."/>
            <person name="Kiss E."/>
            <person name="Kuo A."/>
            <person name="Drula E."/>
            <person name="Kohler A."/>
            <person name="Sanchez-Garcia M."/>
            <person name="Morin E."/>
            <person name="Andreopoulos B."/>
            <person name="Barry K.W."/>
            <person name="Bonito G."/>
            <person name="Buee M."/>
            <person name="Carver A."/>
            <person name="Chen C."/>
            <person name="Cichocki N."/>
            <person name="Clum A."/>
            <person name="Culley D."/>
            <person name="Crous P.W."/>
            <person name="Fauchery L."/>
            <person name="Girlanda M."/>
            <person name="Hayes R.D."/>
            <person name="Keri Z."/>
            <person name="LaButti K."/>
            <person name="Lipzen A."/>
            <person name="Lombard V."/>
            <person name="Magnuson J."/>
            <person name="Maillard F."/>
            <person name="Murat C."/>
            <person name="Nolan M."/>
            <person name="Ohm R.A."/>
            <person name="Pangilinan J."/>
            <person name="Pereira M.F."/>
            <person name="Perotto S."/>
            <person name="Peter M."/>
            <person name="Pfister S."/>
            <person name="Riley R."/>
            <person name="Sitrit Y."/>
            <person name="Stielow J.B."/>
            <person name="Szollosi G."/>
            <person name="Zifcakova L."/>
            <person name="Stursova M."/>
            <person name="Spatafora J.W."/>
            <person name="Tedersoo L."/>
            <person name="Vaario L.M."/>
            <person name="Yamada A."/>
            <person name="Yan M."/>
            <person name="Wang P."/>
            <person name="Xu J."/>
            <person name="Bruns T."/>
            <person name="Baldrian P."/>
            <person name="Vilgalys R."/>
            <person name="Dunand C."/>
            <person name="Henrissat B."/>
            <person name="Grigoriev I.V."/>
            <person name="Hibbett D."/>
            <person name="Nagy L.G."/>
            <person name="Martin F.M."/>
        </authorList>
    </citation>
    <scope>NUCLEOTIDE SEQUENCE</scope>
    <source>
        <strain evidence="2">UH-Tt-Lm1</strain>
    </source>
</reference>
<evidence type="ECO:0000313" key="3">
    <source>
        <dbReference type="Proteomes" id="UP000736335"/>
    </source>
</evidence>
<accession>A0A9P6L6D0</accession>
<sequence>MHAMSFLHPSARSENDPHDGRRVAIYLPDGLALKLLCVCDAAAGLEFSEPDSPVHSDLEDLWSSVSASSVGSVDLVRAEEELREFAERYGLAHCLEASNLSWLTEVEDLEAPSEELYKELLEAAFGKSSGGTAFETVGWDTSSQSEDLFLNFEAGEPAESSTDTIQPSTSLDTRETRRVYHDRPHTPQVVYVNLAQNNYHDCWEIPNLMKKPSLFPPTLRNIKNWIFWRRVHGRRHTL</sequence>
<protein>
    <submittedName>
        <fullName evidence="2">Uncharacterized protein</fullName>
    </submittedName>
</protein>
<keyword evidence="3" id="KW-1185">Reference proteome</keyword>
<reference evidence="2" key="2">
    <citation type="submission" date="2020-11" db="EMBL/GenBank/DDBJ databases">
        <authorList>
            <consortium name="DOE Joint Genome Institute"/>
            <person name="Kuo A."/>
            <person name="Miyauchi S."/>
            <person name="Kiss E."/>
            <person name="Drula E."/>
            <person name="Kohler A."/>
            <person name="Sanchez-Garcia M."/>
            <person name="Andreopoulos B."/>
            <person name="Barry K.W."/>
            <person name="Bonito G."/>
            <person name="Buee M."/>
            <person name="Carver A."/>
            <person name="Chen C."/>
            <person name="Cichocki N."/>
            <person name="Clum A."/>
            <person name="Culley D."/>
            <person name="Crous P.W."/>
            <person name="Fauchery L."/>
            <person name="Girlanda M."/>
            <person name="Hayes R."/>
            <person name="Keri Z."/>
            <person name="Labutti K."/>
            <person name="Lipzen A."/>
            <person name="Lombard V."/>
            <person name="Magnuson J."/>
            <person name="Maillard F."/>
            <person name="Morin E."/>
            <person name="Murat C."/>
            <person name="Nolan M."/>
            <person name="Ohm R."/>
            <person name="Pangilinan J."/>
            <person name="Pereira M."/>
            <person name="Perotto S."/>
            <person name="Peter M."/>
            <person name="Riley R."/>
            <person name="Sitrit Y."/>
            <person name="Stielow B."/>
            <person name="Szollosi G."/>
            <person name="Zifcakova L."/>
            <person name="Stursova M."/>
            <person name="Spatafora J.W."/>
            <person name="Tedersoo L."/>
            <person name="Vaario L.-M."/>
            <person name="Yamada A."/>
            <person name="Yan M."/>
            <person name="Wang P."/>
            <person name="Xu J."/>
            <person name="Bruns T."/>
            <person name="Baldrian P."/>
            <person name="Vilgalys R."/>
            <person name="Henrissat B."/>
            <person name="Grigoriev I.V."/>
            <person name="Hibbett D."/>
            <person name="Nagy L.G."/>
            <person name="Martin F.M."/>
        </authorList>
    </citation>
    <scope>NUCLEOTIDE SEQUENCE</scope>
    <source>
        <strain evidence="2">UH-Tt-Lm1</strain>
    </source>
</reference>
<name>A0A9P6L6D0_9AGAM</name>
<gene>
    <name evidence="2" type="ORF">BJ322DRAFT_894152</name>
</gene>